<sequence>MDKNSENTQEQQLNEPNERIFVLEKKCKQLEEINAIFCDEDEQRCNQIDAIEKENRELKKDNAFKAKQIQQEREENKQLKEALEKEQKKAEEMRSAVRIGFKASRMKSPSGASTASSCSRSSSSTAGFASPVHSLAAAASSFGKHKISGDLWSPSFTPKQNSNTSSIVSFSSNKNTSTLCSSSSSQRLDDEDCNLGNQLRAFIDVEQFSSNGEQREKDSDVFDVNIEEGRDSGNFSDQDQQGVSGEVFNVPAVGKFDGMSLAEELMLAEQHQQQNNVEEPVLAVQHQQQNNVEEPVLAVQHQQQNNVEEPVLAVQHQQQNNVEALLAVQYQQQNIVEEPELAVQHQLQNNMNELLELAEWHQQQNNVEAELAVQHQQQNNIDEQELAEQQNNNSNTPRGARPRLHFFLLLLLFVLVVVVFVLIVVLPSVLRGQLVMRIPVFFASWLREHMLRGTNVVVHTEVMWHSNGLFGGGDY</sequence>
<dbReference type="WBParaSite" id="Gr19_v10_g4592.t1">
    <property type="protein sequence ID" value="Gr19_v10_g4592.t1"/>
    <property type="gene ID" value="Gr19_v10_g4592"/>
</dbReference>
<keyword evidence="1" id="KW-0175">Coiled coil</keyword>
<evidence type="ECO:0000313" key="4">
    <source>
        <dbReference type="Proteomes" id="UP000887572"/>
    </source>
</evidence>
<dbReference type="Proteomes" id="UP000887572">
    <property type="component" value="Unplaced"/>
</dbReference>
<dbReference type="AlphaFoldDB" id="A0A914HVN0"/>
<proteinExistence type="predicted"/>
<feature type="region of interest" description="Disordered" evidence="2">
    <location>
        <begin position="154"/>
        <end position="174"/>
    </location>
</feature>
<accession>A0A914HVN0</accession>
<reference evidence="5" key="1">
    <citation type="submission" date="2022-11" db="UniProtKB">
        <authorList>
            <consortium name="WormBaseParasite"/>
        </authorList>
    </citation>
    <scope>IDENTIFICATION</scope>
</reference>
<evidence type="ECO:0000256" key="3">
    <source>
        <dbReference type="SAM" id="Phobius"/>
    </source>
</evidence>
<protein>
    <submittedName>
        <fullName evidence="5">Uncharacterized protein</fullName>
    </submittedName>
</protein>
<evidence type="ECO:0000256" key="1">
    <source>
        <dbReference type="SAM" id="Coils"/>
    </source>
</evidence>
<feature type="compositionally biased region" description="Low complexity" evidence="2">
    <location>
        <begin position="161"/>
        <end position="174"/>
    </location>
</feature>
<feature type="coiled-coil region" evidence="1">
    <location>
        <begin position="48"/>
        <end position="96"/>
    </location>
</feature>
<keyword evidence="3" id="KW-0472">Membrane</keyword>
<feature type="region of interest" description="Disordered" evidence="2">
    <location>
        <begin position="104"/>
        <end position="123"/>
    </location>
</feature>
<feature type="transmembrane region" description="Helical" evidence="3">
    <location>
        <begin position="404"/>
        <end position="430"/>
    </location>
</feature>
<organism evidence="4 5">
    <name type="scientific">Globodera rostochiensis</name>
    <name type="common">Golden nematode worm</name>
    <name type="synonym">Heterodera rostochiensis</name>
    <dbReference type="NCBI Taxonomy" id="31243"/>
    <lineage>
        <taxon>Eukaryota</taxon>
        <taxon>Metazoa</taxon>
        <taxon>Ecdysozoa</taxon>
        <taxon>Nematoda</taxon>
        <taxon>Chromadorea</taxon>
        <taxon>Rhabditida</taxon>
        <taxon>Tylenchina</taxon>
        <taxon>Tylenchomorpha</taxon>
        <taxon>Tylenchoidea</taxon>
        <taxon>Heteroderidae</taxon>
        <taxon>Heteroderinae</taxon>
        <taxon>Globodera</taxon>
    </lineage>
</organism>
<feature type="compositionally biased region" description="Low complexity" evidence="2">
    <location>
        <begin position="108"/>
        <end position="123"/>
    </location>
</feature>
<name>A0A914HVN0_GLORO</name>
<keyword evidence="3" id="KW-0812">Transmembrane</keyword>
<keyword evidence="3" id="KW-1133">Transmembrane helix</keyword>
<keyword evidence="4" id="KW-1185">Reference proteome</keyword>
<evidence type="ECO:0000256" key="2">
    <source>
        <dbReference type="SAM" id="MobiDB-lite"/>
    </source>
</evidence>
<evidence type="ECO:0000313" key="5">
    <source>
        <dbReference type="WBParaSite" id="Gr19_v10_g4592.t1"/>
    </source>
</evidence>